<evidence type="ECO:0000313" key="3">
    <source>
        <dbReference type="Proteomes" id="UP000663859"/>
    </source>
</evidence>
<protein>
    <submittedName>
        <fullName evidence="2">Uncharacterized protein</fullName>
    </submittedName>
</protein>
<dbReference type="Proteomes" id="UP000663859">
    <property type="component" value="Unassembled WGS sequence"/>
</dbReference>
<dbReference type="EMBL" id="CAJNOB010000034">
    <property type="protein sequence ID" value="CAF0701206.1"/>
    <property type="molecule type" value="Genomic_DNA"/>
</dbReference>
<feature type="compositionally biased region" description="Basic residues" evidence="1">
    <location>
        <begin position="85"/>
        <end position="95"/>
    </location>
</feature>
<keyword evidence="3" id="KW-1185">Reference proteome</keyword>
<dbReference type="AlphaFoldDB" id="A0A8J2FTB6"/>
<accession>A0A8J2FTB6</accession>
<name>A0A8J2FTB6_9BACT</name>
<comment type="caution">
    <text evidence="2">The sequence shown here is derived from an EMBL/GenBank/DDBJ whole genome shotgun (WGS) entry which is preliminary data.</text>
</comment>
<organism evidence="2 3">
    <name type="scientific">Candidatus Methylacidithermus pantelleriae</name>
    <dbReference type="NCBI Taxonomy" id="2744239"/>
    <lineage>
        <taxon>Bacteria</taxon>
        <taxon>Pseudomonadati</taxon>
        <taxon>Verrucomicrobiota</taxon>
        <taxon>Methylacidiphilae</taxon>
        <taxon>Methylacidiphilales</taxon>
        <taxon>Methylacidiphilaceae</taxon>
        <taxon>Candidatus Methylacidithermus</taxon>
    </lineage>
</organism>
<feature type="region of interest" description="Disordered" evidence="1">
    <location>
        <begin position="80"/>
        <end position="100"/>
    </location>
</feature>
<gene>
    <name evidence="2" type="ORF">MPNT_40184</name>
</gene>
<sequence length="111" mass="12395">MCCWRGMALFGFFSPKTLLKGEGTNGIDLIGRRPKDGKGKDLQGTWGDDLRPETLGLVSRGVEKSLWERKNLWKEASCPTDRKAKNCPRRRKSKRGPSFGLGLIGLAFSRV</sequence>
<evidence type="ECO:0000313" key="2">
    <source>
        <dbReference type="EMBL" id="CAF0701206.1"/>
    </source>
</evidence>
<reference evidence="2" key="1">
    <citation type="submission" date="2021-02" db="EMBL/GenBank/DDBJ databases">
        <authorList>
            <person name="Cremers G."/>
            <person name="Picone N."/>
        </authorList>
    </citation>
    <scope>NUCLEOTIDE SEQUENCE</scope>
    <source>
        <strain evidence="2">PQ17</strain>
    </source>
</reference>
<proteinExistence type="predicted"/>
<evidence type="ECO:0000256" key="1">
    <source>
        <dbReference type="SAM" id="MobiDB-lite"/>
    </source>
</evidence>